<dbReference type="AlphaFoldDB" id="A0A7J7HDC7"/>
<accession>A0A7J7HDC7</accession>
<feature type="region of interest" description="Disordered" evidence="1">
    <location>
        <begin position="28"/>
        <end position="52"/>
    </location>
</feature>
<evidence type="ECO:0000256" key="1">
    <source>
        <dbReference type="SAM" id="MobiDB-lite"/>
    </source>
</evidence>
<reference evidence="3" key="1">
    <citation type="journal article" date="2020" name="Nat. Commun.">
        <title>Genome assembly of wild tea tree DASZ reveals pedigree and selection history of tea varieties.</title>
        <authorList>
            <person name="Zhang W."/>
            <person name="Zhang Y."/>
            <person name="Qiu H."/>
            <person name="Guo Y."/>
            <person name="Wan H."/>
            <person name="Zhang X."/>
            <person name="Scossa F."/>
            <person name="Alseekh S."/>
            <person name="Zhang Q."/>
            <person name="Wang P."/>
            <person name="Xu L."/>
            <person name="Schmidt M.H."/>
            <person name="Jia X."/>
            <person name="Li D."/>
            <person name="Zhu A."/>
            <person name="Guo F."/>
            <person name="Chen W."/>
            <person name="Ni D."/>
            <person name="Usadel B."/>
            <person name="Fernie A.R."/>
            <person name="Wen W."/>
        </authorList>
    </citation>
    <scope>NUCLEOTIDE SEQUENCE [LARGE SCALE GENOMIC DNA]</scope>
    <source>
        <strain evidence="3">cv. G240</strain>
    </source>
</reference>
<sequence length="52" mass="6129">METQAIYQFGVYSLHDVSKGLVHQMPPFKIKNKPNWSDQTKIENNPQQQQQQ</sequence>
<reference evidence="2 3" key="2">
    <citation type="submission" date="2020-07" db="EMBL/GenBank/DDBJ databases">
        <title>Genome assembly of wild tea tree DASZ reveals pedigree and selection history of tea varieties.</title>
        <authorList>
            <person name="Zhang W."/>
        </authorList>
    </citation>
    <scope>NUCLEOTIDE SEQUENCE [LARGE SCALE GENOMIC DNA]</scope>
    <source>
        <strain evidence="3">cv. G240</strain>
        <tissue evidence="2">Leaf</tissue>
    </source>
</reference>
<gene>
    <name evidence="2" type="ORF">HYC85_012916</name>
</gene>
<proteinExistence type="predicted"/>
<dbReference type="Proteomes" id="UP000593564">
    <property type="component" value="Unassembled WGS sequence"/>
</dbReference>
<name>A0A7J7HDC7_CAMSI</name>
<dbReference type="EMBL" id="JACBKZ010000005">
    <property type="protein sequence ID" value="KAF5950923.1"/>
    <property type="molecule type" value="Genomic_DNA"/>
</dbReference>
<feature type="compositionally biased region" description="Polar residues" evidence="1">
    <location>
        <begin position="34"/>
        <end position="46"/>
    </location>
</feature>
<protein>
    <submittedName>
        <fullName evidence="2">Uncharacterized protein</fullName>
    </submittedName>
</protein>
<evidence type="ECO:0000313" key="2">
    <source>
        <dbReference type="EMBL" id="KAF5950923.1"/>
    </source>
</evidence>
<evidence type="ECO:0000313" key="3">
    <source>
        <dbReference type="Proteomes" id="UP000593564"/>
    </source>
</evidence>
<comment type="caution">
    <text evidence="2">The sequence shown here is derived from an EMBL/GenBank/DDBJ whole genome shotgun (WGS) entry which is preliminary data.</text>
</comment>
<organism evidence="2 3">
    <name type="scientific">Camellia sinensis</name>
    <name type="common">Tea plant</name>
    <name type="synonym">Thea sinensis</name>
    <dbReference type="NCBI Taxonomy" id="4442"/>
    <lineage>
        <taxon>Eukaryota</taxon>
        <taxon>Viridiplantae</taxon>
        <taxon>Streptophyta</taxon>
        <taxon>Embryophyta</taxon>
        <taxon>Tracheophyta</taxon>
        <taxon>Spermatophyta</taxon>
        <taxon>Magnoliopsida</taxon>
        <taxon>eudicotyledons</taxon>
        <taxon>Gunneridae</taxon>
        <taxon>Pentapetalae</taxon>
        <taxon>asterids</taxon>
        <taxon>Ericales</taxon>
        <taxon>Theaceae</taxon>
        <taxon>Camellia</taxon>
    </lineage>
</organism>
<keyword evidence="3" id="KW-1185">Reference proteome</keyword>